<keyword evidence="3" id="KW-0378">Hydrolase</keyword>
<accession>A0A9E2BHJ8</accession>
<dbReference type="Pfam" id="PF02272">
    <property type="entry name" value="DHHA1"/>
    <property type="match status" value="1"/>
</dbReference>
<protein>
    <submittedName>
        <fullName evidence="3">Bifunctional oligoribonuclease and PAP phosphatase NrnA</fullName>
        <ecNumber evidence="3">3.1.-.-</ecNumber>
    </submittedName>
</protein>
<dbReference type="Gene3D" id="3.10.310.30">
    <property type="match status" value="1"/>
</dbReference>
<feature type="domain" description="DDH" evidence="1">
    <location>
        <begin position="22"/>
        <end position="163"/>
    </location>
</feature>
<sequence length="330" mass="36954">MKSKKVTSNNFLELLAKHTPLLIITHENPDGDAIGAIFGLKTFLNYHSLSSTVLLSESLPSAYNNLINKEDYEYLTNPDEFSKYKGIVVLDSANTSRTILKDLATTETSSVIFNIDHHVSNDLFGDFNWVEPKWSSTCEGLVRLLKGEQALPKESARLFLMGILTDTGYLAFAAAGLDTLEIVTYLYKNGVSISEIHRSVKENMNKRQMKLWGYAIYNCQYEDEYGIIWSSIPNQIYSTLNVKDGDSEGLVEFFRRYRDCRLALLIREVEPSILRVSLRSKGEVDVNSLASIWGGGGHPRAAGFTISGELNLVLKEILDIIKGKIGICNH</sequence>
<evidence type="ECO:0000313" key="4">
    <source>
        <dbReference type="Proteomes" id="UP000811545"/>
    </source>
</evidence>
<dbReference type="SUPFAM" id="SSF64182">
    <property type="entry name" value="DHH phosphoesterases"/>
    <property type="match status" value="1"/>
</dbReference>
<dbReference type="InterPro" id="IPR038763">
    <property type="entry name" value="DHH_sf"/>
</dbReference>
<dbReference type="AlphaFoldDB" id="A0A9E2BHJ8"/>
<dbReference type="GO" id="GO:0016787">
    <property type="term" value="F:hydrolase activity"/>
    <property type="evidence" value="ECO:0007669"/>
    <property type="project" value="UniProtKB-KW"/>
</dbReference>
<feature type="domain" description="DHHA1" evidence="2">
    <location>
        <begin position="236"/>
        <end position="322"/>
    </location>
</feature>
<dbReference type="Pfam" id="PF01368">
    <property type="entry name" value="DHH"/>
    <property type="match status" value="1"/>
</dbReference>
<dbReference type="PANTHER" id="PTHR47618:SF1">
    <property type="entry name" value="BIFUNCTIONAL OLIGORIBONUCLEASE AND PAP PHOSPHATASE NRNA"/>
    <property type="match status" value="1"/>
</dbReference>
<comment type="caution">
    <text evidence="3">The sequence shown here is derived from an EMBL/GenBank/DDBJ whole genome shotgun (WGS) entry which is preliminary data.</text>
</comment>
<dbReference type="EC" id="3.1.-.-" evidence="3"/>
<dbReference type="InterPro" id="IPR003156">
    <property type="entry name" value="DHHA1_dom"/>
</dbReference>
<dbReference type="InterPro" id="IPR051319">
    <property type="entry name" value="Oligoribo/pAp-PDE_c-di-AMP_PDE"/>
</dbReference>
<dbReference type="Gene3D" id="3.90.1640.10">
    <property type="entry name" value="inorganic pyrophosphatase (n-terminal core)"/>
    <property type="match status" value="1"/>
</dbReference>
<proteinExistence type="predicted"/>
<evidence type="ECO:0000259" key="2">
    <source>
        <dbReference type="Pfam" id="PF02272"/>
    </source>
</evidence>
<dbReference type="Proteomes" id="UP000811545">
    <property type="component" value="Unassembled WGS sequence"/>
</dbReference>
<reference evidence="3 4" key="1">
    <citation type="journal article" date="2021" name="bioRxiv">
        <title>Unique metabolic strategies in Hadean analogues reveal hints for primordial physiology.</title>
        <authorList>
            <person name="Nobu M.K."/>
            <person name="Nakai R."/>
            <person name="Tamazawa S."/>
            <person name="Mori H."/>
            <person name="Toyoda A."/>
            <person name="Ijiri A."/>
            <person name="Suzuki S."/>
            <person name="Kurokawa K."/>
            <person name="Kamagata Y."/>
            <person name="Tamaki H."/>
        </authorList>
    </citation>
    <scope>NUCLEOTIDE SEQUENCE [LARGE SCALE GENOMIC DNA]</scope>
    <source>
        <strain evidence="3">BS525</strain>
    </source>
</reference>
<dbReference type="GO" id="GO:0003676">
    <property type="term" value="F:nucleic acid binding"/>
    <property type="evidence" value="ECO:0007669"/>
    <property type="project" value="InterPro"/>
</dbReference>
<evidence type="ECO:0000313" key="3">
    <source>
        <dbReference type="EMBL" id="MBT9144265.1"/>
    </source>
</evidence>
<dbReference type="PANTHER" id="PTHR47618">
    <property type="entry name" value="BIFUNCTIONAL OLIGORIBONUCLEASE AND PAP PHOSPHATASE NRNA"/>
    <property type="match status" value="1"/>
</dbReference>
<evidence type="ECO:0000259" key="1">
    <source>
        <dbReference type="Pfam" id="PF01368"/>
    </source>
</evidence>
<name>A0A9E2BHJ8_PSYF1</name>
<dbReference type="InterPro" id="IPR001667">
    <property type="entry name" value="DDH_dom"/>
</dbReference>
<dbReference type="EMBL" id="QLTW01000002">
    <property type="protein sequence ID" value="MBT9144265.1"/>
    <property type="molecule type" value="Genomic_DNA"/>
</dbReference>
<gene>
    <name evidence="3" type="primary">nrnA</name>
    <name evidence="3" type="ORF">DDT42_00097</name>
</gene>
<organism evidence="3 4">
    <name type="scientific">Psychracetigena formicireducens</name>
    <dbReference type="NCBI Taxonomy" id="2986056"/>
    <lineage>
        <taxon>Bacteria</taxon>
        <taxon>Bacillati</taxon>
        <taxon>Candidatus Lithacetigenota</taxon>
        <taxon>Candidatus Psychracetigena</taxon>
    </lineage>
</organism>